<sequence length="281" mass="31744">MNEQPTPKLKYLIQSVPPGFLVDAAWTARHAISRQSVSAYIKQGWLERVATGVYRRPFSARETSEAVTGWKIPLLSAQWIMGHAFHVGGLTALGLRGHSHYLQLGGNTRVYLYGSDIPDWLMTLTTEARFVRRGHGLFSDENNGVENSEFSLSDNPDEELAMSPWRWPIKMSSAERAILEILDELPKNESFHNIDMVFEGMVNLRPKMLTTLLAQCRSVKVKRLFFVYADKHAHAWLKHIDRSQIDMGRGDRALVPGGRLHPIYRATVPADLLPKENVDGA</sequence>
<dbReference type="InterPro" id="IPR021561">
    <property type="entry name" value="AbiEi_3"/>
</dbReference>
<dbReference type="RefSeq" id="WP_128441304.1">
    <property type="nucleotide sequence ID" value="NZ_SBIP01000001.1"/>
</dbReference>
<keyword evidence="3" id="KW-1185">Reference proteome</keyword>
<proteinExistence type="predicted"/>
<reference evidence="2 3" key="1">
    <citation type="submission" date="2019-01" db="EMBL/GenBank/DDBJ databases">
        <title>The draft genome of Rhizobium sp. 24NR.</title>
        <authorList>
            <person name="Liu L."/>
            <person name="Liang L."/>
            <person name="Shi S."/>
            <person name="Xu L."/>
            <person name="Wang X."/>
            <person name="Li L."/>
            <person name="Zhang X."/>
        </authorList>
    </citation>
    <scope>NUCLEOTIDE SEQUENCE [LARGE SCALE GENOMIC DNA]</scope>
    <source>
        <strain evidence="2 3">24NR</strain>
    </source>
</reference>
<evidence type="ECO:0000259" key="1">
    <source>
        <dbReference type="Pfam" id="PF17194"/>
    </source>
</evidence>
<dbReference type="AlphaFoldDB" id="A0A3S4UV21"/>
<dbReference type="InterPro" id="IPR033455">
    <property type="entry name" value="AbiEi_3_N"/>
</dbReference>
<organism evidence="2 3">
    <name type="scientific">Neorhizobium lilium</name>
    <dbReference type="NCBI Taxonomy" id="2503024"/>
    <lineage>
        <taxon>Bacteria</taxon>
        <taxon>Pseudomonadati</taxon>
        <taxon>Pseudomonadota</taxon>
        <taxon>Alphaproteobacteria</taxon>
        <taxon>Hyphomicrobiales</taxon>
        <taxon>Rhizobiaceae</taxon>
        <taxon>Rhizobium/Agrobacterium group</taxon>
        <taxon>Neorhizobium</taxon>
    </lineage>
</organism>
<evidence type="ECO:0000313" key="3">
    <source>
        <dbReference type="Proteomes" id="UP000287687"/>
    </source>
</evidence>
<feature type="domain" description="Transcriptional regulator AbiEi antitoxin N-terminal" evidence="1">
    <location>
        <begin position="7"/>
        <end position="104"/>
    </location>
</feature>
<dbReference type="Pfam" id="PF17194">
    <property type="entry name" value="AbiEi_3_N"/>
    <property type="match status" value="1"/>
</dbReference>
<dbReference type="EMBL" id="SBIP01000001">
    <property type="protein sequence ID" value="RWX81467.1"/>
    <property type="molecule type" value="Genomic_DNA"/>
</dbReference>
<dbReference type="OrthoDB" id="1550938at2"/>
<dbReference type="Pfam" id="PF11459">
    <property type="entry name" value="AbiEi_3"/>
    <property type="match status" value="1"/>
</dbReference>
<evidence type="ECO:0000313" key="2">
    <source>
        <dbReference type="EMBL" id="RWX81467.1"/>
    </source>
</evidence>
<accession>A0A3S4UV21</accession>
<protein>
    <recommendedName>
        <fullName evidence="1">Transcriptional regulator AbiEi antitoxin N-terminal domain-containing protein</fullName>
    </recommendedName>
</protein>
<comment type="caution">
    <text evidence="2">The sequence shown here is derived from an EMBL/GenBank/DDBJ whole genome shotgun (WGS) entry which is preliminary data.</text>
</comment>
<dbReference type="Proteomes" id="UP000287687">
    <property type="component" value="Unassembled WGS sequence"/>
</dbReference>
<name>A0A3S4UV21_9HYPH</name>
<gene>
    <name evidence="2" type="ORF">EPK99_04025</name>
</gene>